<dbReference type="Proteomes" id="UP000218181">
    <property type="component" value="Unassembled WGS sequence"/>
</dbReference>
<evidence type="ECO:0000313" key="2">
    <source>
        <dbReference type="Proteomes" id="UP000218181"/>
    </source>
</evidence>
<dbReference type="EMBL" id="JXJU01000036">
    <property type="protein sequence ID" value="PCR98677.1"/>
    <property type="molecule type" value="Genomic_DNA"/>
</dbReference>
<gene>
    <name evidence="1" type="ORF">RT41_GL001203</name>
</gene>
<evidence type="ECO:0000313" key="1">
    <source>
        <dbReference type="EMBL" id="PCR98677.1"/>
    </source>
</evidence>
<dbReference type="STRING" id="1291764.GCA_001311235_03226"/>
<protein>
    <submittedName>
        <fullName evidence="1">Uncharacterized protein</fullName>
    </submittedName>
</protein>
<comment type="caution">
    <text evidence="1">The sequence shown here is derived from an EMBL/GenBank/DDBJ whole genome shotgun (WGS) entry which is preliminary data.</text>
</comment>
<keyword evidence="2" id="KW-1185">Reference proteome</keyword>
<name>A0A2A5RHY0_9LACT</name>
<dbReference type="AlphaFoldDB" id="A0A2A5RHY0"/>
<organism evidence="1 2">
    <name type="scientific">Lactococcus fujiensis JCM 16395</name>
    <dbReference type="NCBI Taxonomy" id="1291764"/>
    <lineage>
        <taxon>Bacteria</taxon>
        <taxon>Bacillati</taxon>
        <taxon>Bacillota</taxon>
        <taxon>Bacilli</taxon>
        <taxon>Lactobacillales</taxon>
        <taxon>Streptococcaceae</taxon>
        <taxon>Lactococcus</taxon>
    </lineage>
</organism>
<reference evidence="1 2" key="1">
    <citation type="submission" date="2014-12" db="EMBL/GenBank/DDBJ databases">
        <title>Draft genome sequences of 10 type strains of Lactococcus.</title>
        <authorList>
            <person name="Sun Z."/>
            <person name="Zhong Z."/>
            <person name="Liu W."/>
            <person name="Zhang W."/>
            <person name="Zhang H."/>
        </authorList>
    </citation>
    <scope>NUCLEOTIDE SEQUENCE [LARGE SCALE GENOMIC DNA]</scope>
    <source>
        <strain evidence="1 2">JCM 16395</strain>
    </source>
</reference>
<sequence length="184" mass="21342">MERISKINTNKHLLADNNSAQATLQTDQEDYVSKFERKKKISLRRDTIVQYDYSDSLSVQNVENMKSWLVDYVGKQIKVKVVDTNKYVRQAKDKFMSDEEKQKFLRLKHEIEVADLVVVDSLADYEDREESEINKMMSSIKEKARLMVLTIPESDDRLGTLPSKLKYRMAQAQILSLSSTGGQR</sequence>
<proteinExistence type="predicted"/>
<accession>A0A2A5RHY0</accession>